<sequence>MIKVRGTIEGEEDFRRCLPQLALRHTRPVITLNPAVPKEGVDSSLQGTYGEGARGMCREEGSIYEPITSSQTIIKLRQVTDHLPWGHRQTHNLYCQRENRRRCGIAFLWRISGSLITNPTPVASLRLYDCGDIAISQQEQSLPPPHTVATLLITIVTGKLPQSHAVTC</sequence>
<accession>A0A811V746</accession>
<name>A0A811V746_CERCA</name>
<keyword evidence="2" id="KW-1185">Reference proteome</keyword>
<dbReference type="Proteomes" id="UP000606786">
    <property type="component" value="Unassembled WGS sequence"/>
</dbReference>
<protein>
    <submittedName>
        <fullName evidence="1">(Mediterranean fruit fly) hypothetical protein</fullName>
    </submittedName>
</protein>
<gene>
    <name evidence="1" type="ORF">CCAP1982_LOCUS14590</name>
</gene>
<reference evidence="1" key="1">
    <citation type="submission" date="2020-11" db="EMBL/GenBank/DDBJ databases">
        <authorList>
            <person name="Whitehead M."/>
        </authorList>
    </citation>
    <scope>NUCLEOTIDE SEQUENCE</scope>
    <source>
        <strain evidence="1">EGII</strain>
    </source>
</reference>
<dbReference type="AlphaFoldDB" id="A0A811V746"/>
<dbReference type="EMBL" id="CAJHJT010000034">
    <property type="protein sequence ID" value="CAD7006265.1"/>
    <property type="molecule type" value="Genomic_DNA"/>
</dbReference>
<comment type="caution">
    <text evidence="1">The sequence shown here is derived from an EMBL/GenBank/DDBJ whole genome shotgun (WGS) entry which is preliminary data.</text>
</comment>
<proteinExistence type="predicted"/>
<evidence type="ECO:0000313" key="2">
    <source>
        <dbReference type="Proteomes" id="UP000606786"/>
    </source>
</evidence>
<organism evidence="1 2">
    <name type="scientific">Ceratitis capitata</name>
    <name type="common">Mediterranean fruit fly</name>
    <name type="synonym">Tephritis capitata</name>
    <dbReference type="NCBI Taxonomy" id="7213"/>
    <lineage>
        <taxon>Eukaryota</taxon>
        <taxon>Metazoa</taxon>
        <taxon>Ecdysozoa</taxon>
        <taxon>Arthropoda</taxon>
        <taxon>Hexapoda</taxon>
        <taxon>Insecta</taxon>
        <taxon>Pterygota</taxon>
        <taxon>Neoptera</taxon>
        <taxon>Endopterygota</taxon>
        <taxon>Diptera</taxon>
        <taxon>Brachycera</taxon>
        <taxon>Muscomorpha</taxon>
        <taxon>Tephritoidea</taxon>
        <taxon>Tephritidae</taxon>
        <taxon>Ceratitis</taxon>
        <taxon>Ceratitis</taxon>
    </lineage>
</organism>
<evidence type="ECO:0000313" key="1">
    <source>
        <dbReference type="EMBL" id="CAD7006265.1"/>
    </source>
</evidence>